<dbReference type="InterPro" id="IPR037171">
    <property type="entry name" value="NagB/RpiA_transferase-like"/>
</dbReference>
<reference evidence="5" key="1">
    <citation type="journal article" date="2014" name="Int. J. Syst. Evol. Microbiol.">
        <title>Complete genome sequence of Corynebacterium casei LMG S-19264T (=DSM 44701T), isolated from a smear-ripened cheese.</title>
        <authorList>
            <consortium name="US DOE Joint Genome Institute (JGI-PGF)"/>
            <person name="Walter F."/>
            <person name="Albersmeier A."/>
            <person name="Kalinowski J."/>
            <person name="Ruckert C."/>
        </authorList>
    </citation>
    <scope>NUCLEOTIDE SEQUENCE</scope>
    <source>
        <strain evidence="5">CGMCC 1.12214</strain>
    </source>
</reference>
<comment type="function">
    <text evidence="3">CoA transferase having broad substrate specificity for short-chain acyl-CoA thioesters with the activity decreasing when the length of the carboxylic acid chain exceeds four carbons.</text>
</comment>
<gene>
    <name evidence="5" type="ORF">GCM10007036_30130</name>
</gene>
<comment type="catalytic activity">
    <reaction evidence="3">
        <text>an acyl-CoA + acetate = a carboxylate + acetyl-CoA</text>
        <dbReference type="Rhea" id="RHEA:13381"/>
        <dbReference type="ChEBI" id="CHEBI:29067"/>
        <dbReference type="ChEBI" id="CHEBI:30089"/>
        <dbReference type="ChEBI" id="CHEBI:57288"/>
        <dbReference type="ChEBI" id="CHEBI:58342"/>
        <dbReference type="EC" id="2.8.3.8"/>
    </reaction>
</comment>
<dbReference type="PANTHER" id="PTHR43293:SF1">
    <property type="entry name" value="ACETATE COA-TRANSFERASE YDIF"/>
    <property type="match status" value="1"/>
</dbReference>
<dbReference type="EMBL" id="BMES01000002">
    <property type="protein sequence ID" value="GGH24027.1"/>
    <property type="molecule type" value="Genomic_DNA"/>
</dbReference>
<dbReference type="PANTHER" id="PTHR43293">
    <property type="entry name" value="ACETATE COA-TRANSFERASE YDIF"/>
    <property type="match status" value="1"/>
</dbReference>
<evidence type="ECO:0000256" key="1">
    <source>
        <dbReference type="ARBA" id="ARBA00007154"/>
    </source>
</evidence>
<keyword evidence="2 3" id="KW-0808">Transferase</keyword>
<dbReference type="InterPro" id="IPR004165">
    <property type="entry name" value="CoA_trans_fam_I"/>
</dbReference>
<comment type="caution">
    <text evidence="5">The sequence shown here is derived from an EMBL/GenBank/DDBJ whole genome shotgun (WGS) entry which is preliminary data.</text>
</comment>
<proteinExistence type="inferred from homology"/>
<organism evidence="5 6">
    <name type="scientific">Alsobacter metallidurans</name>
    <dbReference type="NCBI Taxonomy" id="340221"/>
    <lineage>
        <taxon>Bacteria</taxon>
        <taxon>Pseudomonadati</taxon>
        <taxon>Pseudomonadota</taxon>
        <taxon>Alphaproteobacteria</taxon>
        <taxon>Hyphomicrobiales</taxon>
        <taxon>Alsobacteraceae</taxon>
        <taxon>Alsobacter</taxon>
    </lineage>
</organism>
<dbReference type="GO" id="GO:0046952">
    <property type="term" value="P:ketone body catabolic process"/>
    <property type="evidence" value="ECO:0007669"/>
    <property type="project" value="InterPro"/>
</dbReference>
<feature type="active site" description="5-glutamyl coenzyme A thioester intermediate" evidence="4">
    <location>
        <position position="338"/>
    </location>
</feature>
<dbReference type="Gene3D" id="3.40.1080.10">
    <property type="entry name" value="Glutaconate Coenzyme A-transferase"/>
    <property type="match status" value="2"/>
</dbReference>
<evidence type="ECO:0000313" key="5">
    <source>
        <dbReference type="EMBL" id="GGH24027.1"/>
    </source>
</evidence>
<evidence type="ECO:0000313" key="6">
    <source>
        <dbReference type="Proteomes" id="UP000603912"/>
    </source>
</evidence>
<evidence type="ECO:0000256" key="3">
    <source>
        <dbReference type="PIRNR" id="PIRNR000858"/>
    </source>
</evidence>
<dbReference type="Proteomes" id="UP000603912">
    <property type="component" value="Unassembled WGS sequence"/>
</dbReference>
<comment type="similarity">
    <text evidence="1 3">Belongs to the 3-oxoacid CoA-transferase family.</text>
</comment>
<sequence>MVPVNTPWAPCDARGGHYMQLVSAEEAVQHIPTGAHVLVSGSGGGHAVPEKVLEALEARYLESGAPGALTLIHVVGIGDRVATGAARFRHEGMLKRSITSALIDSPPLIALATADKIESYTLPQGVLSQIMRDLAAGRPGLITRTGLHTFIDPRHGGGRQSPSAREDLVELITIDGKEYLRFKPFPITVAILRGTTADEDGNVSMEQEAIFGEMLASAQAARRNGGIVIVQVKRMAKRGTLPAKSVKIPGILVDYLVVDPDQRQTYATDYNPAYAGEIKAPLHALKRLPFDVRKIVARRAAMEIVPGAILNLGAGISTGISAVCTEEAILDEIVLTNEQGFIGGAPLTGPDSGASQNYDAIVDQPSQFDFYDGGGLDVAFLSFAEVDPAGNVNISRFGSKIVGVGGFINISQNARKVVFSGTFTSGGLEIAAGDGALRIVQEGRHRKFVERIEQVCYSAPFAQSEGREALFVTERCVFRAVDGQLELIEVAPGIDVEKHILSLMAFHPRVAPQLREMDARLFRPEPMGLAAGLQKTR</sequence>
<keyword evidence="6" id="KW-1185">Reference proteome</keyword>
<dbReference type="GO" id="GO:0008775">
    <property type="term" value="F:acetate CoA-transferase activity"/>
    <property type="evidence" value="ECO:0007669"/>
    <property type="project" value="UniProtKB-EC"/>
</dbReference>
<dbReference type="EC" id="2.8.3.8" evidence="3"/>
<dbReference type="InterPro" id="IPR014388">
    <property type="entry name" value="3-oxoacid_CoA-transferase"/>
</dbReference>
<reference evidence="5" key="2">
    <citation type="submission" date="2020-09" db="EMBL/GenBank/DDBJ databases">
        <authorList>
            <person name="Sun Q."/>
            <person name="Zhou Y."/>
        </authorList>
    </citation>
    <scope>NUCLEOTIDE SEQUENCE</scope>
    <source>
        <strain evidence="5">CGMCC 1.12214</strain>
    </source>
</reference>
<name>A0A917I8R5_9HYPH</name>
<dbReference type="SMART" id="SM00882">
    <property type="entry name" value="CoA_trans"/>
    <property type="match status" value="1"/>
</dbReference>
<protein>
    <recommendedName>
        <fullName evidence="3">Acetate CoA-transferase YdiF</fullName>
        <ecNumber evidence="3">2.8.3.8</ecNumber>
    </recommendedName>
</protein>
<evidence type="ECO:0000256" key="4">
    <source>
        <dbReference type="PIRSR" id="PIRSR000858-1"/>
    </source>
</evidence>
<dbReference type="AlphaFoldDB" id="A0A917I8R5"/>
<accession>A0A917I8R5</accession>
<dbReference type="Pfam" id="PF01144">
    <property type="entry name" value="CoA_trans"/>
    <property type="match status" value="1"/>
</dbReference>
<dbReference type="SUPFAM" id="SSF100950">
    <property type="entry name" value="NagB/RpiA/CoA transferase-like"/>
    <property type="match status" value="2"/>
</dbReference>
<evidence type="ECO:0000256" key="2">
    <source>
        <dbReference type="ARBA" id="ARBA00022679"/>
    </source>
</evidence>
<dbReference type="PIRSF" id="PIRSF000858">
    <property type="entry name" value="SCOT-t"/>
    <property type="match status" value="1"/>
</dbReference>